<dbReference type="Proteomes" id="UP000623608">
    <property type="component" value="Unassembled WGS sequence"/>
</dbReference>
<dbReference type="EMBL" id="BOMY01000023">
    <property type="protein sequence ID" value="GIF20862.1"/>
    <property type="molecule type" value="Genomic_DNA"/>
</dbReference>
<keyword evidence="4" id="KW-1185">Reference proteome</keyword>
<gene>
    <name evidence="3" type="ORF">Ate02nite_35920</name>
</gene>
<proteinExistence type="inferred from homology"/>
<evidence type="ECO:0000313" key="3">
    <source>
        <dbReference type="EMBL" id="GIF20862.1"/>
    </source>
</evidence>
<dbReference type="InterPro" id="IPR006680">
    <property type="entry name" value="Amidohydro-rel"/>
</dbReference>
<dbReference type="RefSeq" id="WP_203806928.1">
    <property type="nucleotide sequence ID" value="NZ_BOMY01000023.1"/>
</dbReference>
<name>A0A919NNL8_9ACTN</name>
<dbReference type="SUPFAM" id="SSF51556">
    <property type="entry name" value="Metallo-dependent hydrolases"/>
    <property type="match status" value="1"/>
</dbReference>
<sequence>MSGPVIDAHQHLWRVEDGYTWLDDPALKPIRRTFTPADLRAQLAANGVDRSILVEGGRCDPDEAAVLLGYAAATPEIAGVVAWADPEDPGLAETIAGYRRLPGGHRLVGIRSQVQAEPDPFYLDRASVREGLRVIGSLGLAFDLVIRADQLPAAARCARALPSVRFALDHLGKPPIRAGEIEQWAADLAGLAACDNVTAKLSGLVTEADWESWTAGVLTPYISTAVDLFGVDRLMFGSDWPVCELAGGYRRWVTALREVLPERAVFGPVAARTYDLGRE</sequence>
<comment type="caution">
    <text evidence="3">The sequence shown here is derived from an EMBL/GenBank/DDBJ whole genome shotgun (WGS) entry which is preliminary data.</text>
</comment>
<dbReference type="AlphaFoldDB" id="A0A919NNL8"/>
<dbReference type="Gene3D" id="3.20.20.140">
    <property type="entry name" value="Metal-dependent hydrolases"/>
    <property type="match status" value="1"/>
</dbReference>
<organism evidence="3 4">
    <name type="scientific">Paractinoplanes tereljensis</name>
    <dbReference type="NCBI Taxonomy" id="571912"/>
    <lineage>
        <taxon>Bacteria</taxon>
        <taxon>Bacillati</taxon>
        <taxon>Actinomycetota</taxon>
        <taxon>Actinomycetes</taxon>
        <taxon>Micromonosporales</taxon>
        <taxon>Micromonosporaceae</taxon>
        <taxon>Paractinoplanes</taxon>
    </lineage>
</organism>
<dbReference type="InterPro" id="IPR032466">
    <property type="entry name" value="Metal_Hydrolase"/>
</dbReference>
<feature type="domain" description="Amidohydrolase-related" evidence="2">
    <location>
        <begin position="6"/>
        <end position="258"/>
    </location>
</feature>
<accession>A0A919NNL8</accession>
<evidence type="ECO:0000313" key="4">
    <source>
        <dbReference type="Proteomes" id="UP000623608"/>
    </source>
</evidence>
<dbReference type="PANTHER" id="PTHR43569:SF2">
    <property type="entry name" value="AMIDOHYDROLASE-RELATED DOMAIN-CONTAINING PROTEIN"/>
    <property type="match status" value="1"/>
</dbReference>
<evidence type="ECO:0000259" key="2">
    <source>
        <dbReference type="Pfam" id="PF04909"/>
    </source>
</evidence>
<dbReference type="PANTHER" id="PTHR43569">
    <property type="entry name" value="AMIDOHYDROLASE"/>
    <property type="match status" value="1"/>
</dbReference>
<comment type="similarity">
    <text evidence="1">Belongs to the metallo-dependent hydrolases superfamily.</text>
</comment>
<evidence type="ECO:0000256" key="1">
    <source>
        <dbReference type="ARBA" id="ARBA00038310"/>
    </source>
</evidence>
<dbReference type="InterPro" id="IPR052350">
    <property type="entry name" value="Metallo-dep_Lactonases"/>
</dbReference>
<dbReference type="GO" id="GO:0016787">
    <property type="term" value="F:hydrolase activity"/>
    <property type="evidence" value="ECO:0007669"/>
    <property type="project" value="InterPro"/>
</dbReference>
<reference evidence="3" key="1">
    <citation type="submission" date="2021-01" db="EMBL/GenBank/DDBJ databases">
        <title>Whole genome shotgun sequence of Actinoplanes tereljensis NBRC 105297.</title>
        <authorList>
            <person name="Komaki H."/>
            <person name="Tamura T."/>
        </authorList>
    </citation>
    <scope>NUCLEOTIDE SEQUENCE</scope>
    <source>
        <strain evidence="3">NBRC 105297</strain>
    </source>
</reference>
<dbReference type="Pfam" id="PF04909">
    <property type="entry name" value="Amidohydro_2"/>
    <property type="match status" value="1"/>
</dbReference>
<protein>
    <submittedName>
        <fullName evidence="3">Amidohydrolase</fullName>
    </submittedName>
</protein>